<feature type="transmembrane region" description="Helical" evidence="18">
    <location>
        <begin position="798"/>
        <end position="816"/>
    </location>
</feature>
<evidence type="ECO:0000256" key="2">
    <source>
        <dbReference type="ARBA" id="ARBA00004429"/>
    </source>
</evidence>
<evidence type="ECO:0000256" key="16">
    <source>
        <dbReference type="ARBA" id="ARBA00029806"/>
    </source>
</evidence>
<dbReference type="SFLD" id="SFLDS00003">
    <property type="entry name" value="Haloacid_Dehalogenase"/>
    <property type="match status" value="1"/>
</dbReference>
<gene>
    <name evidence="20" type="ORF">HMPREF3229_00217</name>
</gene>
<evidence type="ECO:0000313" key="20">
    <source>
        <dbReference type="EMBL" id="KXA31688.1"/>
    </source>
</evidence>
<keyword evidence="15 18" id="KW-0472">Membrane</keyword>
<dbReference type="SUPFAM" id="SSF81665">
    <property type="entry name" value="Calcium ATPase, transmembrane domain M"/>
    <property type="match status" value="1"/>
</dbReference>
<evidence type="ECO:0000256" key="17">
    <source>
        <dbReference type="ARBA" id="ARBA00047295"/>
    </source>
</evidence>
<dbReference type="Gene3D" id="2.70.150.10">
    <property type="entry name" value="Calcium-transporting ATPase, cytoplasmic transduction domain A"/>
    <property type="match status" value="1"/>
</dbReference>
<feature type="transmembrane region" description="Helical" evidence="18">
    <location>
        <begin position="859"/>
        <end position="878"/>
    </location>
</feature>
<dbReference type="InterPro" id="IPR036412">
    <property type="entry name" value="HAD-like_sf"/>
</dbReference>
<dbReference type="InterPro" id="IPR004014">
    <property type="entry name" value="ATPase_P-typ_cation-transptr_N"/>
</dbReference>
<evidence type="ECO:0000256" key="8">
    <source>
        <dbReference type="ARBA" id="ARBA00022553"/>
    </source>
</evidence>
<proteinExistence type="inferred from homology"/>
<evidence type="ECO:0000256" key="10">
    <source>
        <dbReference type="ARBA" id="ARBA00022741"/>
    </source>
</evidence>
<evidence type="ECO:0000256" key="1">
    <source>
        <dbReference type="ARBA" id="ARBA00003954"/>
    </source>
</evidence>
<dbReference type="PATRIC" id="fig|54005.3.peg.214"/>
<dbReference type="EC" id="7.2.2.14" evidence="4"/>
<dbReference type="InterPro" id="IPR006415">
    <property type="entry name" value="P-type_ATPase_IIIB"/>
</dbReference>
<dbReference type="InterPro" id="IPR008250">
    <property type="entry name" value="ATPase_P-typ_transduc_dom_A_sf"/>
</dbReference>
<dbReference type="InterPro" id="IPR006068">
    <property type="entry name" value="ATPase_P-typ_cation-transptr_C"/>
</dbReference>
<feature type="transmembrane region" description="Helical" evidence="18">
    <location>
        <begin position="20"/>
        <end position="42"/>
    </location>
</feature>
<dbReference type="SMART" id="SM00831">
    <property type="entry name" value="Cation_ATPase_N"/>
    <property type="match status" value="1"/>
</dbReference>
<feature type="transmembrane region" description="Helical" evidence="18">
    <location>
        <begin position="828"/>
        <end position="847"/>
    </location>
</feature>
<dbReference type="GO" id="GO:0005886">
    <property type="term" value="C:plasma membrane"/>
    <property type="evidence" value="ECO:0007669"/>
    <property type="project" value="UniProtKB-SubCell"/>
</dbReference>
<name>A0A133PS87_9FIRM</name>
<evidence type="ECO:0000256" key="5">
    <source>
        <dbReference type="ARBA" id="ARBA00013555"/>
    </source>
</evidence>
<evidence type="ECO:0000256" key="12">
    <source>
        <dbReference type="ARBA" id="ARBA00022842"/>
    </source>
</evidence>
<accession>A0A133PS87</accession>
<sequence>MLQAITFNLIINADYVMRIFILLIYFYFYLPYCILLLIDIYLTYLGGIMKNFWSYDIDDALKELNSSRDGLTSQEAAERIETYGKNVFDEKKASSNFIIFLSQFKSPITLILIFAAILSIFLKDYSDGIIILIIILISSLLSYLHESKAKDAVKKLLSSVSVTSSVLRDGSFKELDNADLTLGDIIKVKTGDMIPADCLLIESNSLTTDESSLTGETFPVEKSCGKLDASTGLSARKNSLWMGTHLISGSGKALIVNLAKDTEFGKITNSLSQRDSDTDFEKGIKNFGNLILHVTTLLIGLIFLFNIVLNKSFLESFMFALALSVGLTPQMLPAIISVNLSQGAKKMSEQGVIVKKLNSIENFGSMTVMCSDKTGTITQGKVKLHSSLNFDGENSEELKKFAGLNSYFQEGYANPIDEAILSDKSEDFSAYKKLFEIPYSFENKLLSVIVKTNDDFSNKNLMVTKGAFESILKICKTYEGSDGSIGPIDDVIPSLKNSFNKYSSQGYRVLGLSYKFLDDSCDLEKEAAQDMIFKGFLLFIDPLKEDIRDVVSHMNKLGVALKMITGDNQEIAKNIGSQIGLNPQKILLGEDLSSYSISQLNKKVLDIDIFAEISPNQKEKIIRSYKEAGEIVGYMGDGINDAPAIKVADVGISVDTAADTAKDAASIVLLQNSLTVLLSGIKEGRRTFINTLKYIFVATSANFGNMFSMAGASLFLKFLPLLPKQILLTNLLTDFPSLQIASDSVDEDWLKNPVKWDMKFIKRFMVVFGIISSLFDYVTFFVLIYIFKAKESYFQTGWMLESVISAMVVMLIVRTARPIFKSKPSKKLILAIVCVSILLVGIIYSPINSYLGLVDLPIKALLAMFLISFVYALVAETLKKEFYKRNSFSRK</sequence>
<dbReference type="InterPro" id="IPR023214">
    <property type="entry name" value="HAD_sf"/>
</dbReference>
<keyword evidence="14 18" id="KW-1133">Transmembrane helix</keyword>
<comment type="subcellular location">
    <subcellularLocation>
        <location evidence="2">Cell inner membrane</location>
        <topology evidence="2">Multi-pass membrane protein</topology>
    </subcellularLocation>
</comment>
<comment type="catalytic activity">
    <reaction evidence="17">
        <text>Mg(2+)(out) + ATP + H2O = Mg(2+)(in) + ADP + phosphate + H(+)</text>
        <dbReference type="Rhea" id="RHEA:10260"/>
        <dbReference type="ChEBI" id="CHEBI:15377"/>
        <dbReference type="ChEBI" id="CHEBI:15378"/>
        <dbReference type="ChEBI" id="CHEBI:18420"/>
        <dbReference type="ChEBI" id="CHEBI:30616"/>
        <dbReference type="ChEBI" id="CHEBI:43474"/>
        <dbReference type="ChEBI" id="CHEBI:456216"/>
        <dbReference type="EC" id="7.2.2.14"/>
    </reaction>
</comment>
<dbReference type="SFLD" id="SFLDF00027">
    <property type="entry name" value="p-type_atpase"/>
    <property type="match status" value="1"/>
</dbReference>
<dbReference type="Pfam" id="PF13246">
    <property type="entry name" value="Cation_ATPase"/>
    <property type="match status" value="1"/>
</dbReference>
<dbReference type="InterPro" id="IPR001757">
    <property type="entry name" value="P_typ_ATPase"/>
</dbReference>
<dbReference type="SUPFAM" id="SSF81653">
    <property type="entry name" value="Calcium ATPase, transduction domain A"/>
    <property type="match status" value="1"/>
</dbReference>
<dbReference type="InterPro" id="IPR023298">
    <property type="entry name" value="ATPase_P-typ_TM_dom_sf"/>
</dbReference>
<evidence type="ECO:0000256" key="6">
    <source>
        <dbReference type="ARBA" id="ARBA00022475"/>
    </source>
</evidence>
<keyword evidence="13" id="KW-1278">Translocase</keyword>
<evidence type="ECO:0000256" key="11">
    <source>
        <dbReference type="ARBA" id="ARBA00022840"/>
    </source>
</evidence>
<evidence type="ECO:0000256" key="13">
    <source>
        <dbReference type="ARBA" id="ARBA00022967"/>
    </source>
</evidence>
<comment type="similarity">
    <text evidence="3">Belongs to the cation transport ATPase (P-type) (TC 3.A.3) family. Type IIIB subfamily.</text>
</comment>
<protein>
    <recommendedName>
        <fullName evidence="5">Magnesium-transporting ATPase, P-type 1</fullName>
        <ecNumber evidence="4">7.2.2.14</ecNumber>
    </recommendedName>
    <alternativeName>
        <fullName evidence="16">Mg(2+) transport ATPase, P-type 1</fullName>
    </alternativeName>
</protein>
<feature type="transmembrane region" description="Helical" evidence="18">
    <location>
        <begin position="290"/>
        <end position="310"/>
    </location>
</feature>
<dbReference type="NCBIfam" id="TIGR01494">
    <property type="entry name" value="ATPase_P-type"/>
    <property type="match status" value="2"/>
</dbReference>
<dbReference type="InterPro" id="IPR059000">
    <property type="entry name" value="ATPase_P-type_domA"/>
</dbReference>
<keyword evidence="7" id="KW-0997">Cell inner membrane</keyword>
<dbReference type="Pfam" id="PF00122">
    <property type="entry name" value="E1-E2_ATPase"/>
    <property type="match status" value="1"/>
</dbReference>
<reference evidence="20 21" key="1">
    <citation type="submission" date="2016-01" db="EMBL/GenBank/DDBJ databases">
        <authorList>
            <person name="Oliw E.H."/>
        </authorList>
    </citation>
    <scope>NUCLEOTIDE SEQUENCE [LARGE SCALE GENOMIC DNA]</scope>
    <source>
        <strain evidence="20 21">CMW7756A</strain>
    </source>
</reference>
<evidence type="ECO:0000313" key="21">
    <source>
        <dbReference type="Proteomes" id="UP000070174"/>
    </source>
</evidence>
<dbReference type="SUPFAM" id="SSF56784">
    <property type="entry name" value="HAD-like"/>
    <property type="match status" value="1"/>
</dbReference>
<dbReference type="Gene3D" id="3.40.50.1000">
    <property type="entry name" value="HAD superfamily/HAD-like"/>
    <property type="match status" value="1"/>
</dbReference>
<keyword evidence="6" id="KW-1003">Cell membrane</keyword>
<keyword evidence="9 18" id="KW-0812">Transmembrane</keyword>
<feature type="transmembrane region" description="Helical" evidence="18">
    <location>
        <begin position="128"/>
        <end position="145"/>
    </location>
</feature>
<feature type="transmembrane region" description="Helical" evidence="18">
    <location>
        <begin position="764"/>
        <end position="786"/>
    </location>
</feature>
<evidence type="ECO:0000256" key="15">
    <source>
        <dbReference type="ARBA" id="ARBA00023136"/>
    </source>
</evidence>
<evidence type="ECO:0000256" key="7">
    <source>
        <dbReference type="ARBA" id="ARBA00022519"/>
    </source>
</evidence>
<dbReference type="NCBIfam" id="TIGR01524">
    <property type="entry name" value="ATPase-IIIB_Mg"/>
    <property type="match status" value="1"/>
</dbReference>
<organism evidence="20">
    <name type="scientific">Peptoniphilus harei</name>
    <dbReference type="NCBI Taxonomy" id="54005"/>
    <lineage>
        <taxon>Bacteria</taxon>
        <taxon>Bacillati</taxon>
        <taxon>Bacillota</taxon>
        <taxon>Tissierellia</taxon>
        <taxon>Tissierellales</taxon>
        <taxon>Peptoniphilaceae</taxon>
        <taxon>Peptoniphilus</taxon>
    </lineage>
</organism>
<evidence type="ECO:0000256" key="4">
    <source>
        <dbReference type="ARBA" id="ARBA00012786"/>
    </source>
</evidence>
<dbReference type="Pfam" id="PF00690">
    <property type="entry name" value="Cation_ATPase_N"/>
    <property type="match status" value="1"/>
</dbReference>
<dbReference type="GO" id="GO:0016887">
    <property type="term" value="F:ATP hydrolysis activity"/>
    <property type="evidence" value="ECO:0007669"/>
    <property type="project" value="InterPro"/>
</dbReference>
<evidence type="ECO:0000256" key="9">
    <source>
        <dbReference type="ARBA" id="ARBA00022692"/>
    </source>
</evidence>
<evidence type="ECO:0000256" key="18">
    <source>
        <dbReference type="SAM" id="Phobius"/>
    </source>
</evidence>
<dbReference type="InterPro" id="IPR044492">
    <property type="entry name" value="P_typ_ATPase_HD_dom"/>
</dbReference>
<dbReference type="Proteomes" id="UP000070174">
    <property type="component" value="Unassembled WGS sequence"/>
</dbReference>
<evidence type="ECO:0000256" key="14">
    <source>
        <dbReference type="ARBA" id="ARBA00022989"/>
    </source>
</evidence>
<dbReference type="PANTHER" id="PTHR42861">
    <property type="entry name" value="CALCIUM-TRANSPORTING ATPASE"/>
    <property type="match status" value="1"/>
</dbReference>
<comment type="function">
    <text evidence="1">Mediates magnesium influx to the cytosol.</text>
</comment>
<evidence type="ECO:0000259" key="19">
    <source>
        <dbReference type="SMART" id="SM00831"/>
    </source>
</evidence>
<dbReference type="PRINTS" id="PR01836">
    <property type="entry name" value="MGATPASE"/>
</dbReference>
<feature type="domain" description="Cation-transporting P-type ATPase N-terminal" evidence="19">
    <location>
        <begin position="51"/>
        <end position="124"/>
    </location>
</feature>
<dbReference type="Gene3D" id="3.40.1110.10">
    <property type="entry name" value="Calcium-transporting ATPase, cytoplasmic domain N"/>
    <property type="match status" value="1"/>
</dbReference>
<keyword evidence="12" id="KW-0460">Magnesium</keyword>
<keyword evidence="11" id="KW-0067">ATP-binding</keyword>
<dbReference type="Gene3D" id="1.20.1110.10">
    <property type="entry name" value="Calcium-transporting ATPase, transmembrane domain"/>
    <property type="match status" value="1"/>
</dbReference>
<dbReference type="Pfam" id="PF00689">
    <property type="entry name" value="Cation_ATPase_C"/>
    <property type="match status" value="1"/>
</dbReference>
<dbReference type="PROSITE" id="PS00154">
    <property type="entry name" value="ATPASE_E1_E2"/>
    <property type="match status" value="1"/>
</dbReference>
<dbReference type="EMBL" id="LRQE01000004">
    <property type="protein sequence ID" value="KXA31688.1"/>
    <property type="molecule type" value="Genomic_DNA"/>
</dbReference>
<dbReference type="AlphaFoldDB" id="A0A133PS87"/>
<dbReference type="SFLD" id="SFLDG00002">
    <property type="entry name" value="C1.7:_P-type_atpase_like"/>
    <property type="match status" value="1"/>
</dbReference>
<dbReference type="GO" id="GO:0005524">
    <property type="term" value="F:ATP binding"/>
    <property type="evidence" value="ECO:0007669"/>
    <property type="project" value="UniProtKB-KW"/>
</dbReference>
<keyword evidence="10" id="KW-0547">Nucleotide-binding</keyword>
<evidence type="ECO:0000256" key="3">
    <source>
        <dbReference type="ARBA" id="ARBA00008746"/>
    </source>
</evidence>
<feature type="transmembrane region" description="Helical" evidence="18">
    <location>
        <begin position="97"/>
        <end position="122"/>
    </location>
</feature>
<dbReference type="InterPro" id="IPR023299">
    <property type="entry name" value="ATPase_P-typ_cyto_dom_N"/>
</dbReference>
<dbReference type="GO" id="GO:0015444">
    <property type="term" value="F:P-type magnesium transporter activity"/>
    <property type="evidence" value="ECO:0007669"/>
    <property type="project" value="UniProtKB-EC"/>
</dbReference>
<keyword evidence="8" id="KW-0597">Phosphoprotein</keyword>
<dbReference type="InterPro" id="IPR018303">
    <property type="entry name" value="ATPase_P-typ_P_site"/>
</dbReference>
<comment type="caution">
    <text evidence="20">The sequence shown here is derived from an EMBL/GenBank/DDBJ whole genome shotgun (WGS) entry which is preliminary data.</text>
</comment>